<sequence>MKAKITKIKGIYQKGKFFNNIGTYFMTYKGKKYYSGDVITIYDKYQIPYDTIIVEENNKCYIYGFFYASIGGHIDKNEISDLILYRSYKDLKDGEIIFDFKIEIRDIDNLDVRNIDQKKINGRLSAEVKLRLIEMDLYPLLDRIQDKNLTKEQREAIDKKLHELGKEFIILYDIVKEHKYIEKNGVN</sequence>
<dbReference type="HOGENOM" id="CLU_1445327_0_0_9"/>
<dbReference type="Proteomes" id="UP000013523">
    <property type="component" value="Chromosome"/>
</dbReference>
<evidence type="ECO:0000313" key="1">
    <source>
        <dbReference type="EMBL" id="AGK97169.1"/>
    </source>
</evidence>
<dbReference type="eggNOG" id="ENOG50326QX">
    <property type="taxonomic scope" value="Bacteria"/>
</dbReference>
<dbReference type="AlphaFoldDB" id="R4K9G8"/>
<protein>
    <submittedName>
        <fullName evidence="1">Uncharacterized protein</fullName>
    </submittedName>
</protein>
<organism evidence="1 2">
    <name type="scientific">Clostridium pasteurianum BC1</name>
    <dbReference type="NCBI Taxonomy" id="86416"/>
    <lineage>
        <taxon>Bacteria</taxon>
        <taxon>Bacillati</taxon>
        <taxon>Bacillota</taxon>
        <taxon>Clostridia</taxon>
        <taxon>Eubacteriales</taxon>
        <taxon>Clostridiaceae</taxon>
        <taxon>Clostridium</taxon>
    </lineage>
</organism>
<dbReference type="OrthoDB" id="1900854at2"/>
<name>R4K9G8_CLOPA</name>
<dbReference type="PATRIC" id="fig|86416.3.peg.2288"/>
<keyword evidence="2" id="KW-1185">Reference proteome</keyword>
<dbReference type="KEGG" id="cpas:Clopa_2305"/>
<dbReference type="EMBL" id="CP003261">
    <property type="protein sequence ID" value="AGK97169.1"/>
    <property type="molecule type" value="Genomic_DNA"/>
</dbReference>
<proteinExistence type="predicted"/>
<accession>R4K9G8</accession>
<gene>
    <name evidence="1" type="ORF">Clopa_2305</name>
</gene>
<reference evidence="1 2" key="1">
    <citation type="submission" date="2012-01" db="EMBL/GenBank/DDBJ databases">
        <title>Complete sequence of chromosome of Clostridium pasteurianum BC1.</title>
        <authorList>
            <consortium name="US DOE Joint Genome Institute"/>
            <person name="Lucas S."/>
            <person name="Han J."/>
            <person name="Lapidus A."/>
            <person name="Cheng J.-F."/>
            <person name="Goodwin L."/>
            <person name="Pitluck S."/>
            <person name="Peters L."/>
            <person name="Mikhailova N."/>
            <person name="Teshima H."/>
            <person name="Detter J.C."/>
            <person name="Han C."/>
            <person name="Tapia R."/>
            <person name="Land M."/>
            <person name="Hauser L."/>
            <person name="Kyrpides N."/>
            <person name="Ivanova N."/>
            <person name="Pagani I."/>
            <person name="Dunn J."/>
            <person name="Taghavi S."/>
            <person name="Francis A."/>
            <person name="van der Lelie D."/>
            <person name="Woyke T."/>
        </authorList>
    </citation>
    <scope>NUCLEOTIDE SEQUENCE [LARGE SCALE GENOMIC DNA]</scope>
    <source>
        <strain evidence="1 2">BC1</strain>
    </source>
</reference>
<evidence type="ECO:0000313" key="2">
    <source>
        <dbReference type="Proteomes" id="UP000013523"/>
    </source>
</evidence>